<keyword evidence="7" id="KW-1185">Reference proteome</keyword>
<dbReference type="NCBIfam" id="TIGR00413">
    <property type="entry name" value="rlpA"/>
    <property type="match status" value="1"/>
</dbReference>
<comment type="caution">
    <text evidence="6">The sequence shown here is derived from an EMBL/GenBank/DDBJ whole genome shotgun (WGS) entry which is preliminary data.</text>
</comment>
<accession>A0A8J3DW65</accession>
<dbReference type="GO" id="GO:0009279">
    <property type="term" value="C:cell outer membrane"/>
    <property type="evidence" value="ECO:0007669"/>
    <property type="project" value="TreeGrafter"/>
</dbReference>
<feature type="domain" description="RlpA-like protein double-psi beta-barrel" evidence="5">
    <location>
        <begin position="90"/>
        <end position="179"/>
    </location>
</feature>
<proteinExistence type="inferred from homology"/>
<dbReference type="InterPro" id="IPR036908">
    <property type="entry name" value="RlpA-like_sf"/>
</dbReference>
<evidence type="ECO:0000313" key="7">
    <source>
        <dbReference type="Proteomes" id="UP000602745"/>
    </source>
</evidence>
<dbReference type="SUPFAM" id="SSF50685">
    <property type="entry name" value="Barwin-like endoglucanases"/>
    <property type="match status" value="1"/>
</dbReference>
<dbReference type="Proteomes" id="UP000602745">
    <property type="component" value="Unassembled WGS sequence"/>
</dbReference>
<gene>
    <name evidence="3" type="primary">rlpA</name>
    <name evidence="6" type="ORF">GCM10007276_23740</name>
</gene>
<dbReference type="InterPro" id="IPR009009">
    <property type="entry name" value="RlpA-like_DPBB"/>
</dbReference>
<reference evidence="6" key="1">
    <citation type="journal article" date="2014" name="Int. J. Syst. Evol. Microbiol.">
        <title>Complete genome sequence of Corynebacterium casei LMG S-19264T (=DSM 44701T), isolated from a smear-ripened cheese.</title>
        <authorList>
            <consortium name="US DOE Joint Genome Institute (JGI-PGF)"/>
            <person name="Walter F."/>
            <person name="Albersmeier A."/>
            <person name="Kalinowski J."/>
            <person name="Ruckert C."/>
        </authorList>
    </citation>
    <scope>NUCLEOTIDE SEQUENCE</scope>
    <source>
        <strain evidence="6">CCM 7684</strain>
    </source>
</reference>
<dbReference type="EC" id="4.2.2.-" evidence="3"/>
<reference evidence="6" key="2">
    <citation type="submission" date="2020-09" db="EMBL/GenBank/DDBJ databases">
        <authorList>
            <person name="Sun Q."/>
            <person name="Sedlacek I."/>
        </authorList>
    </citation>
    <scope>NUCLEOTIDE SEQUENCE</scope>
    <source>
        <strain evidence="6">CCM 7684</strain>
    </source>
</reference>
<comment type="function">
    <text evidence="3">Lytic transglycosylase with a strong preference for naked glycan strands that lack stem peptides.</text>
</comment>
<keyword evidence="1 3" id="KW-0456">Lyase</keyword>
<dbReference type="InterPro" id="IPR034718">
    <property type="entry name" value="RlpA"/>
</dbReference>
<evidence type="ECO:0000256" key="1">
    <source>
        <dbReference type="ARBA" id="ARBA00023239"/>
    </source>
</evidence>
<sequence length="346" mass="35423">MRIKGLNELQSRFFTGRGLRIACVLGAAALVANCSGSGSKIDPKYGVAPSPRVVADGKPVPKGGGRYQVGKPYTVAGRTFVPKENKNYRAEGVASWYGSDFHGRLTANGEVFDRHSLTAAHPTLPLPSYVRVTNTANGRSVIVRVNDRGPFHGNRVLDVSRRTAEVLDFQRSGTARVKVEYAGPASLEGSDDRKLMATYRDNGNAAPASVALAMADPDKNAPAAQGAAIHTANAPAEAVAISAAPTVVAAASVPLPAPSPLLAAAPAVPSTFSHGPAVASVAAPAMPAPVRLAMADQASATPQAKPSATTVSQRVSSTWAQVGEPLSLINPAAAANGAALAISSGR</sequence>
<evidence type="ECO:0000256" key="3">
    <source>
        <dbReference type="HAMAP-Rule" id="MF_02071"/>
    </source>
</evidence>
<dbReference type="GO" id="GO:0071555">
    <property type="term" value="P:cell wall organization"/>
    <property type="evidence" value="ECO:0007669"/>
    <property type="project" value="UniProtKB-KW"/>
</dbReference>
<evidence type="ECO:0000256" key="2">
    <source>
        <dbReference type="ARBA" id="ARBA00023316"/>
    </source>
</evidence>
<dbReference type="CDD" id="cd22268">
    <property type="entry name" value="DPBB_RlpA-like"/>
    <property type="match status" value="1"/>
</dbReference>
<dbReference type="GO" id="GO:0000270">
    <property type="term" value="P:peptidoglycan metabolic process"/>
    <property type="evidence" value="ECO:0007669"/>
    <property type="project" value="UniProtKB-UniRule"/>
</dbReference>
<dbReference type="EMBL" id="BMCP01000002">
    <property type="protein sequence ID" value="GGE45768.1"/>
    <property type="molecule type" value="Genomic_DNA"/>
</dbReference>
<name>A0A8J3DW65_9RHOB</name>
<keyword evidence="2 3" id="KW-0961">Cell wall biogenesis/degradation</keyword>
<protein>
    <recommendedName>
        <fullName evidence="3">Endolytic peptidoglycan transglycosylase RlpA</fullName>
        <ecNumber evidence="3">4.2.2.-</ecNumber>
    </recommendedName>
</protein>
<evidence type="ECO:0000256" key="4">
    <source>
        <dbReference type="RuleBase" id="RU003495"/>
    </source>
</evidence>
<dbReference type="Gene3D" id="2.40.40.10">
    <property type="entry name" value="RlpA-like domain"/>
    <property type="match status" value="1"/>
</dbReference>
<dbReference type="AlphaFoldDB" id="A0A8J3DW65"/>
<evidence type="ECO:0000259" key="5">
    <source>
        <dbReference type="Pfam" id="PF03330"/>
    </source>
</evidence>
<dbReference type="PANTHER" id="PTHR34183">
    <property type="entry name" value="ENDOLYTIC PEPTIDOGLYCAN TRANSGLYCOSYLASE RLPA"/>
    <property type="match status" value="1"/>
</dbReference>
<dbReference type="Pfam" id="PF03330">
    <property type="entry name" value="DPBB_1"/>
    <property type="match status" value="1"/>
</dbReference>
<dbReference type="HAMAP" id="MF_02071">
    <property type="entry name" value="RlpA"/>
    <property type="match status" value="1"/>
</dbReference>
<dbReference type="InterPro" id="IPR012997">
    <property type="entry name" value="RplA"/>
</dbReference>
<evidence type="ECO:0000313" key="6">
    <source>
        <dbReference type="EMBL" id="GGE45768.1"/>
    </source>
</evidence>
<dbReference type="PANTHER" id="PTHR34183:SF1">
    <property type="entry name" value="ENDOLYTIC PEPTIDOGLYCAN TRANSGLYCOSYLASE RLPA"/>
    <property type="match status" value="1"/>
</dbReference>
<dbReference type="GO" id="GO:0008932">
    <property type="term" value="F:lytic endotransglycosylase activity"/>
    <property type="evidence" value="ECO:0007669"/>
    <property type="project" value="UniProtKB-UniRule"/>
</dbReference>
<comment type="similarity">
    <text evidence="3 4">Belongs to the RlpA family.</text>
</comment>
<organism evidence="6 7">
    <name type="scientific">Agaricicola taiwanensis</name>
    <dbReference type="NCBI Taxonomy" id="591372"/>
    <lineage>
        <taxon>Bacteria</taxon>
        <taxon>Pseudomonadati</taxon>
        <taxon>Pseudomonadota</taxon>
        <taxon>Alphaproteobacteria</taxon>
        <taxon>Rhodobacterales</taxon>
        <taxon>Paracoccaceae</taxon>
        <taxon>Agaricicola</taxon>
    </lineage>
</organism>